<dbReference type="STRING" id="930992.A0A0D0AJV2"/>
<dbReference type="OrthoDB" id="10467236at2759"/>
<evidence type="ECO:0000313" key="2">
    <source>
        <dbReference type="Proteomes" id="UP000054485"/>
    </source>
</evidence>
<protein>
    <submittedName>
        <fullName evidence="1">Uncharacterized protein</fullName>
    </submittedName>
</protein>
<organism evidence="1 2">
    <name type="scientific">Suillus luteus UH-Slu-Lm8-n1</name>
    <dbReference type="NCBI Taxonomy" id="930992"/>
    <lineage>
        <taxon>Eukaryota</taxon>
        <taxon>Fungi</taxon>
        <taxon>Dikarya</taxon>
        <taxon>Basidiomycota</taxon>
        <taxon>Agaricomycotina</taxon>
        <taxon>Agaricomycetes</taxon>
        <taxon>Agaricomycetidae</taxon>
        <taxon>Boletales</taxon>
        <taxon>Suillineae</taxon>
        <taxon>Suillaceae</taxon>
        <taxon>Suillus</taxon>
    </lineage>
</organism>
<gene>
    <name evidence="1" type="ORF">CY34DRAFT_17682</name>
</gene>
<proteinExistence type="predicted"/>
<dbReference type="InParanoid" id="A0A0D0AJV2"/>
<dbReference type="EMBL" id="KN835744">
    <property type="protein sequence ID" value="KIK34507.1"/>
    <property type="molecule type" value="Genomic_DNA"/>
</dbReference>
<dbReference type="AlphaFoldDB" id="A0A0D0AJV2"/>
<sequence length="150" mass="16844">MTITLIAPWRRASFTLQLNVAIRLLKKEANVQNLHLTLEDLEDSWDHSIPRITAYLEQAEHTSLVTRLKLDKRYAFAYTELAQLVLRPVGQTSSHSQPPAYHGGPFNPFYLSSVPCPYNAVPYGSMSWTNPQTHLPLNGATSATSSQFFA</sequence>
<reference evidence="2" key="2">
    <citation type="submission" date="2015-01" db="EMBL/GenBank/DDBJ databases">
        <title>Evolutionary Origins and Diversification of the Mycorrhizal Mutualists.</title>
        <authorList>
            <consortium name="DOE Joint Genome Institute"/>
            <consortium name="Mycorrhizal Genomics Consortium"/>
            <person name="Kohler A."/>
            <person name="Kuo A."/>
            <person name="Nagy L.G."/>
            <person name="Floudas D."/>
            <person name="Copeland A."/>
            <person name="Barry K.W."/>
            <person name="Cichocki N."/>
            <person name="Veneault-Fourrey C."/>
            <person name="LaButti K."/>
            <person name="Lindquist E.A."/>
            <person name="Lipzen A."/>
            <person name="Lundell T."/>
            <person name="Morin E."/>
            <person name="Murat C."/>
            <person name="Riley R."/>
            <person name="Ohm R."/>
            <person name="Sun H."/>
            <person name="Tunlid A."/>
            <person name="Henrissat B."/>
            <person name="Grigoriev I.V."/>
            <person name="Hibbett D.S."/>
            <person name="Martin F."/>
        </authorList>
    </citation>
    <scope>NUCLEOTIDE SEQUENCE [LARGE SCALE GENOMIC DNA]</scope>
    <source>
        <strain evidence="2">UH-Slu-Lm8-n1</strain>
    </source>
</reference>
<dbReference type="HOGENOM" id="CLU_1741786_0_0_1"/>
<name>A0A0D0AJV2_9AGAM</name>
<dbReference type="Proteomes" id="UP000054485">
    <property type="component" value="Unassembled WGS sequence"/>
</dbReference>
<accession>A0A0D0AJV2</accession>
<keyword evidence="2" id="KW-1185">Reference proteome</keyword>
<reference evidence="1 2" key="1">
    <citation type="submission" date="2014-04" db="EMBL/GenBank/DDBJ databases">
        <authorList>
            <consortium name="DOE Joint Genome Institute"/>
            <person name="Kuo A."/>
            <person name="Ruytinx J."/>
            <person name="Rineau F."/>
            <person name="Colpaert J."/>
            <person name="Kohler A."/>
            <person name="Nagy L.G."/>
            <person name="Floudas D."/>
            <person name="Copeland A."/>
            <person name="Barry K.W."/>
            <person name="Cichocki N."/>
            <person name="Veneault-Fourrey C."/>
            <person name="LaButti K."/>
            <person name="Lindquist E.A."/>
            <person name="Lipzen A."/>
            <person name="Lundell T."/>
            <person name="Morin E."/>
            <person name="Murat C."/>
            <person name="Sun H."/>
            <person name="Tunlid A."/>
            <person name="Henrissat B."/>
            <person name="Grigoriev I.V."/>
            <person name="Hibbett D.S."/>
            <person name="Martin F."/>
            <person name="Nordberg H.P."/>
            <person name="Cantor M.N."/>
            <person name="Hua S.X."/>
        </authorList>
    </citation>
    <scope>NUCLEOTIDE SEQUENCE [LARGE SCALE GENOMIC DNA]</scope>
    <source>
        <strain evidence="1 2">UH-Slu-Lm8-n1</strain>
    </source>
</reference>
<evidence type="ECO:0000313" key="1">
    <source>
        <dbReference type="EMBL" id="KIK34507.1"/>
    </source>
</evidence>